<keyword evidence="3" id="KW-0326">Glycosidase</keyword>
<dbReference type="OrthoDB" id="9813184at2"/>
<keyword evidence="9" id="KW-1185">Reference proteome</keyword>
<gene>
    <name evidence="8" type="primary">bga</name>
    <name evidence="8" type="ORF">KCTCHS21_61110</name>
</gene>
<proteinExistence type="inferred from homology"/>
<dbReference type="SUPFAM" id="SSF49785">
    <property type="entry name" value="Galactose-binding domain-like"/>
    <property type="match status" value="1"/>
</dbReference>
<dbReference type="InterPro" id="IPR001944">
    <property type="entry name" value="Glycoside_Hdrlase_35"/>
</dbReference>
<feature type="domain" description="Beta-galactosidase 1-like first all-beta" evidence="6">
    <location>
        <begin position="370"/>
        <end position="484"/>
    </location>
</feature>
<dbReference type="PANTHER" id="PTHR23421">
    <property type="entry name" value="BETA-GALACTOSIDASE RELATED"/>
    <property type="match status" value="1"/>
</dbReference>
<dbReference type="InterPro" id="IPR048913">
    <property type="entry name" value="BetaGal_gal-bd"/>
</dbReference>
<dbReference type="Pfam" id="PF01301">
    <property type="entry name" value="Glyco_hydro_35"/>
    <property type="match status" value="1"/>
</dbReference>
<accession>A0A3T1DF49</accession>
<evidence type="ECO:0000259" key="5">
    <source>
        <dbReference type="Pfam" id="PF01301"/>
    </source>
</evidence>
<sequence>MTVFQTDGNRFIMDGNPVRLISGAIHYFRVVPDYWFDRLNKLKACGFNTVETYIPWNLHEPQKGRFHFEGIADVVRFIETAAELDLHVIIRPSPYICAEWEFGGLPSWLLADSDTPLRCAHPSYLAHVDDYYDVLIPLLKPLLCTNGGPIIAMQIENEYGSFGNDLSYLQYLRDSITKRGIDVLLVTSDGPEDICLQSGMIPGVLGTVNFGSDPETAFAKLQEYQPNQPLMCMEYWNGWFDHWGKNHITRESKDTADVFDRMLRMGASVNFYMFHGGTNFGFYNGANNHTGVYEPIVTSYDYDAPLNEAGDPTAKYFAIREVLSKYTDLRDVPVPEPSKKKAYGKVRLSERADLFDSLPRLSQSIHRISPEPMEKLGQDYGFILYSTFVSGPKKNCELIIEDIRDRAIVFVNGTEAGVLERWKPTQLMIEIPPEGARIQILVENMGRVNYGPYIKDTKGITGSVRLQSLGWCNQFLFDWDIRSLPMNDLSELQFHSQDHSIMMPAFYRGTFQVTEAADTFLDLEGWSKGVAFINGFNLGRYWSVGPQRRLYVPAPLLRQDLNEIVLFDLHGVREPSVTFHETSSLG</sequence>
<feature type="active site" description="Nucleophile" evidence="4">
    <location>
        <position position="234"/>
    </location>
</feature>
<evidence type="ECO:0000313" key="9">
    <source>
        <dbReference type="Proteomes" id="UP000289856"/>
    </source>
</evidence>
<dbReference type="KEGG" id="cohn:KCTCHS21_61110"/>
<name>A0A3T1DF49_9BACL</name>
<feature type="domain" description="Glycoside hydrolase 35 catalytic" evidence="5">
    <location>
        <begin position="11"/>
        <end position="325"/>
    </location>
</feature>
<dbReference type="InterPro" id="IPR019801">
    <property type="entry name" value="Glyco_hydro_35_CS"/>
</dbReference>
<dbReference type="InterPro" id="IPR048912">
    <property type="entry name" value="BetaGal1-like_ABD1"/>
</dbReference>
<evidence type="ECO:0000259" key="6">
    <source>
        <dbReference type="Pfam" id="PF21317"/>
    </source>
</evidence>
<dbReference type="PRINTS" id="PR00742">
    <property type="entry name" value="GLHYDRLASE35"/>
</dbReference>
<organism evidence="8 9">
    <name type="scientific">Cohnella abietis</name>
    <dbReference type="NCBI Taxonomy" id="2507935"/>
    <lineage>
        <taxon>Bacteria</taxon>
        <taxon>Bacillati</taxon>
        <taxon>Bacillota</taxon>
        <taxon>Bacilli</taxon>
        <taxon>Bacillales</taxon>
        <taxon>Paenibacillaceae</taxon>
        <taxon>Cohnella</taxon>
    </lineage>
</organism>
<dbReference type="InterPro" id="IPR031330">
    <property type="entry name" value="Gly_Hdrlase_35_cat"/>
</dbReference>
<feature type="domain" description="Beta-galactosidase galactose-binding" evidence="7">
    <location>
        <begin position="504"/>
        <end position="562"/>
    </location>
</feature>
<evidence type="ECO:0000256" key="3">
    <source>
        <dbReference type="ARBA" id="ARBA00023295"/>
    </source>
</evidence>
<dbReference type="Pfam" id="PF21317">
    <property type="entry name" value="BetaGal_ABD_1"/>
    <property type="match status" value="1"/>
</dbReference>
<dbReference type="Proteomes" id="UP000289856">
    <property type="component" value="Chromosome"/>
</dbReference>
<dbReference type="GO" id="GO:0005975">
    <property type="term" value="P:carbohydrate metabolic process"/>
    <property type="evidence" value="ECO:0007669"/>
    <property type="project" value="InterPro"/>
</dbReference>
<reference evidence="8 9" key="1">
    <citation type="submission" date="2019-01" db="EMBL/GenBank/DDBJ databases">
        <title>Complete genome sequence of Cohnella hallensis HS21 isolated from Korean fir (Abies koreana) rhizospheric soil.</title>
        <authorList>
            <person name="Jiang L."/>
            <person name="Kang S.W."/>
            <person name="Kim S."/>
            <person name="Jung J."/>
            <person name="Kim C.Y."/>
            <person name="Kim D.H."/>
            <person name="Kim S.W."/>
            <person name="Lee J."/>
        </authorList>
    </citation>
    <scope>NUCLEOTIDE SEQUENCE [LARGE SCALE GENOMIC DNA]</scope>
    <source>
        <strain evidence="8 9">HS21</strain>
    </source>
</reference>
<dbReference type="GO" id="GO:0004565">
    <property type="term" value="F:beta-galactosidase activity"/>
    <property type="evidence" value="ECO:0007669"/>
    <property type="project" value="InterPro"/>
</dbReference>
<dbReference type="InterPro" id="IPR008979">
    <property type="entry name" value="Galactose-bd-like_sf"/>
</dbReference>
<feature type="active site" description="Proton donor" evidence="4">
    <location>
        <position position="158"/>
    </location>
</feature>
<dbReference type="PIRSF" id="PIRSF006336">
    <property type="entry name" value="B-gal"/>
    <property type="match status" value="1"/>
</dbReference>
<dbReference type="InterPro" id="IPR026283">
    <property type="entry name" value="B-gal_1-like"/>
</dbReference>
<dbReference type="AlphaFoldDB" id="A0A3T1DF49"/>
<evidence type="ECO:0000259" key="7">
    <source>
        <dbReference type="Pfam" id="PF21467"/>
    </source>
</evidence>
<dbReference type="EMBL" id="AP019400">
    <property type="protein sequence ID" value="BBI36712.1"/>
    <property type="molecule type" value="Genomic_DNA"/>
</dbReference>
<dbReference type="FunFam" id="3.20.20.80:FF:000115">
    <property type="entry name" value="Beta-galactosidase"/>
    <property type="match status" value="1"/>
</dbReference>
<evidence type="ECO:0000256" key="1">
    <source>
        <dbReference type="ARBA" id="ARBA00009809"/>
    </source>
</evidence>
<dbReference type="SUPFAM" id="SSF51445">
    <property type="entry name" value="(Trans)glycosidases"/>
    <property type="match status" value="1"/>
</dbReference>
<evidence type="ECO:0000256" key="2">
    <source>
        <dbReference type="ARBA" id="ARBA00022801"/>
    </source>
</evidence>
<comment type="similarity">
    <text evidence="1">Belongs to the glycosyl hydrolase 35 family.</text>
</comment>
<evidence type="ECO:0000256" key="4">
    <source>
        <dbReference type="PIRSR" id="PIRSR006336-1"/>
    </source>
</evidence>
<dbReference type="RefSeq" id="WP_130616191.1">
    <property type="nucleotide sequence ID" value="NZ_AP019400.1"/>
</dbReference>
<dbReference type="Gene3D" id="3.20.20.80">
    <property type="entry name" value="Glycosidases"/>
    <property type="match status" value="1"/>
</dbReference>
<evidence type="ECO:0000313" key="8">
    <source>
        <dbReference type="EMBL" id="BBI36712.1"/>
    </source>
</evidence>
<dbReference type="Gene3D" id="2.60.120.260">
    <property type="entry name" value="Galactose-binding domain-like"/>
    <property type="match status" value="2"/>
</dbReference>
<dbReference type="PROSITE" id="PS01182">
    <property type="entry name" value="GLYCOSYL_HYDROL_F35"/>
    <property type="match status" value="1"/>
</dbReference>
<keyword evidence="2" id="KW-0378">Hydrolase</keyword>
<dbReference type="Pfam" id="PF21467">
    <property type="entry name" value="BetaGal_gal-bd"/>
    <property type="match status" value="1"/>
</dbReference>
<dbReference type="InterPro" id="IPR017853">
    <property type="entry name" value="GH"/>
</dbReference>
<protein>
    <submittedName>
        <fullName evidence="8">Beta-galactosidase</fullName>
    </submittedName>
</protein>